<comment type="caution">
    <text evidence="2">The sequence shown here is derived from an EMBL/GenBank/DDBJ whole genome shotgun (WGS) entry which is preliminary data.</text>
</comment>
<dbReference type="GeneID" id="66106666"/>
<feature type="coiled-coil region" evidence="1">
    <location>
        <begin position="200"/>
        <end position="234"/>
    </location>
</feature>
<dbReference type="Proteomes" id="UP000812287">
    <property type="component" value="Unassembled WGS sequence"/>
</dbReference>
<sequence length="304" mass="35151">MPRIVQKSCTLFAAIFASYSDLFDEEAWQQQFGFPGFDVDHISNVKNEELSAVHEFLKHIRNLPLDEAITYWSKSCMVLKLRIMHNHAILHASINIKAMYWVAAKKENAKFIMLMMFGSKEAEIAESMFGRAFEDNESGCIEHQCKNHCQAETCRLEVKGELDAMWKLFESGNGQINLKDAKKISNTLKKYEKYIGWEAIEQDKAALAEYEQRKGEFEQVLLKAEAQEEELKKNKKSSEYILGHMMNRRIAVMATEEEIAALHEDLASWLKSIESTCNREEAEQYDIDINLSLPSHPDLIEWEK</sequence>
<evidence type="ECO:0000313" key="3">
    <source>
        <dbReference type="Proteomes" id="UP000812287"/>
    </source>
</evidence>
<dbReference type="AlphaFoldDB" id="A0A9P7VPB8"/>
<accession>A0A9P7VPB8</accession>
<keyword evidence="3" id="KW-1185">Reference proteome</keyword>
<gene>
    <name evidence="2" type="ORF">BT62DRAFT_921993</name>
</gene>
<proteinExistence type="predicted"/>
<organism evidence="2 3">
    <name type="scientific">Guyanagaster necrorhizus</name>
    <dbReference type="NCBI Taxonomy" id="856835"/>
    <lineage>
        <taxon>Eukaryota</taxon>
        <taxon>Fungi</taxon>
        <taxon>Dikarya</taxon>
        <taxon>Basidiomycota</taxon>
        <taxon>Agaricomycotina</taxon>
        <taxon>Agaricomycetes</taxon>
        <taxon>Agaricomycetidae</taxon>
        <taxon>Agaricales</taxon>
        <taxon>Marasmiineae</taxon>
        <taxon>Physalacriaceae</taxon>
        <taxon>Guyanagaster</taxon>
    </lineage>
</organism>
<dbReference type="RefSeq" id="XP_043037034.1">
    <property type="nucleotide sequence ID" value="XM_043184369.1"/>
</dbReference>
<evidence type="ECO:0000313" key="2">
    <source>
        <dbReference type="EMBL" id="KAG7443534.1"/>
    </source>
</evidence>
<dbReference type="EMBL" id="MU250545">
    <property type="protein sequence ID" value="KAG7443534.1"/>
    <property type="molecule type" value="Genomic_DNA"/>
</dbReference>
<protein>
    <submittedName>
        <fullName evidence="2">Uncharacterized protein</fullName>
    </submittedName>
</protein>
<name>A0A9P7VPB8_9AGAR</name>
<evidence type="ECO:0000256" key="1">
    <source>
        <dbReference type="SAM" id="Coils"/>
    </source>
</evidence>
<reference evidence="2" key="1">
    <citation type="submission" date="2020-11" db="EMBL/GenBank/DDBJ databases">
        <title>Adaptations for nitrogen fixation in a non-lichenized fungal sporocarp promotes dispersal by wood-feeding termites.</title>
        <authorList>
            <consortium name="DOE Joint Genome Institute"/>
            <person name="Koch R.A."/>
            <person name="Yoon G."/>
            <person name="Arayal U."/>
            <person name="Lail K."/>
            <person name="Amirebrahimi M."/>
            <person name="Labutti K."/>
            <person name="Lipzen A."/>
            <person name="Riley R."/>
            <person name="Barry K."/>
            <person name="Henrissat B."/>
            <person name="Grigoriev I.V."/>
            <person name="Herr J.R."/>
            <person name="Aime M.C."/>
        </authorList>
    </citation>
    <scope>NUCLEOTIDE SEQUENCE</scope>
    <source>
        <strain evidence="2">MCA 3950</strain>
    </source>
</reference>
<dbReference type="OrthoDB" id="2869474at2759"/>
<keyword evidence="1" id="KW-0175">Coiled coil</keyword>